<dbReference type="InterPro" id="IPR045851">
    <property type="entry name" value="AMP-bd_C_sf"/>
</dbReference>
<reference evidence="7" key="2">
    <citation type="submission" date="2019-06" db="EMBL/GenBank/DDBJ databases">
        <title>Co-occurence of chitin degradation, pigmentation and bioactivity in marine Pseudoalteromonas.</title>
        <authorList>
            <person name="Sonnenschein E.C."/>
            <person name="Bech P.K."/>
        </authorList>
    </citation>
    <scope>NUCLEOTIDE SEQUENCE [LARGE SCALE GENOMIC DNA]</scope>
    <source>
        <strain evidence="7">S2676</strain>
    </source>
</reference>
<dbReference type="FunFam" id="3.40.50.12780:FF:000012">
    <property type="entry name" value="Non-ribosomal peptide synthetase"/>
    <property type="match status" value="1"/>
</dbReference>
<keyword evidence="3" id="KW-0597">Phosphoprotein</keyword>
<gene>
    <name evidence="6" type="ORF">CWB99_01695</name>
</gene>
<feature type="domain" description="Carrier" evidence="5">
    <location>
        <begin position="2128"/>
        <end position="2203"/>
    </location>
</feature>
<dbReference type="InterPro" id="IPR010060">
    <property type="entry name" value="NRPS_synth"/>
</dbReference>
<organism evidence="6 7">
    <name type="scientific">Pseudoalteromonas rubra</name>
    <dbReference type="NCBI Taxonomy" id="43658"/>
    <lineage>
        <taxon>Bacteria</taxon>
        <taxon>Pseudomonadati</taxon>
        <taxon>Pseudomonadota</taxon>
        <taxon>Gammaproteobacteria</taxon>
        <taxon>Alteromonadales</taxon>
        <taxon>Pseudoalteromonadaceae</taxon>
        <taxon>Pseudoalteromonas</taxon>
    </lineage>
</organism>
<proteinExistence type="predicted"/>
<keyword evidence="2" id="KW-0596">Phosphopantetheine</keyword>
<dbReference type="Pfam" id="PF00668">
    <property type="entry name" value="Condensation"/>
    <property type="match status" value="4"/>
</dbReference>
<sequence length="4013" mass="443495">MTEQVRVIEQLIADALRAGITLYEKNGALAFKQKGQFPVALKQQIVAHKAEIIAYFQHQRGTSLEQAEYSAIPKADRSVPLPASYAQQGLWFIEQLQGSSQYYMPAEFVLTGQLDIAALKASIEALIVRHEPLRSRFVATESGQQGVSVIVQEQFETPFQWCDASQWPPHDKAQKVRAKLNEFLSQPFDLTQDLLIRAVVISDQQTHYLAFNMHHIVSDGASMQVLVRELAALYHAALEADSAPQLAPLKVQYGDFAAWQQKALTPAHLSDKLAFWQQALADLDPIQSLPGDFVRPAVQTQRGRVYRQALSPALTARIQAHSAQQSVTPFMWLLSSFMLFVGRLTQNEQVVVGTPVLGRDHPDLAPLIGLFVNTVVIPANITESLSFNAWLQQQKEQILAAFEHREVPFDRVVEALNCPRDMSHHPLVQILFTLDQSSAAHALQLPGLTVVEQSRADGDEIDIKCDLELNAVLDENTKALTLNWKYDSDLYLSKTIQHWSESFEVLLEQLVEAPQTQIGRIPLLNKTQTQSILEYAQYTQTQWDNTQTLVSLFEEQVQRFGQRIAVVDEHERLSYQALNNRVNRLARVLVASKIEPQTMLPVSVTRSVNMVVTLLAILKAGAAYVPIDPDYPKDRIDYIIGDVGSRWLICDSVTEARFAGCAQSMINIDDEAIYAGIAIADNLELDIQPDHLAYMIYTSGTTGRPKGVQIEHRHVVRLLHVEPALFDFNERDVWTLFHSFCFDFSVWEMYGALLFGAKLVVISKAMSQDTQAFASCLLSEKVTVLNQTPGAFYALQSAMCGLEETEQAQCQVRYVIFGGEALQPGKLKPWAKRFDACQLINMYGITETTVHVTFKRLTDADLALGVSNIGHAIPTMSCYVLDKHQQLLPMGAVGELYVGGEGVCRGYWQREELNAQRFIADPFANTSGKKLYKSGDLVRFLPDGELTYISRADDQVKVRGYRIELGEIENQLRQHPDLQAVCVLLNRDDQQGARISAFVVVRRGVELTDPISQVQQYLRSALPEFMLPTNVVVVEALPLTSNGKIDKKALLALDILQQEAVYQVPDSDVERAIAQSFSALLGVDKVGLNDHFFRLGGHSLLATQLVSQLRERYGLSVELKEVFQSPRVGELAKAVSVADTATSLSVDIPRTQSGLPVPLSFAQARLWTVEQMTPGSAQYHMPGTFTLSGSLNLAAFRQAWHAIILRHEVLRSKIIQDDTLGPQQQVVPDFEVLLTFIDARTLAPHAQQQSWLRAQRDDAMQPFDLSQGLMIRLTLMAVADTQYRLLVNLHHIAADAHSLAILSEELAAFYQHFACGQPLPELLAHPLPIHYADYAQWQRNTLNTSALEAHRRFWLAHLADAPPLHQLPLDRARTRMSVAQGGMHTTHLDSAVCEQIQVQCRRHDVTLFTWLQTAFAVFVGKYSHTTDVVIGAPFSGREHSQLQLLVGFFINTLPIRTRFTPQLTFTELLAQQKAVMVDIQAHQAMPFEQILDALNLERSLSHQGVFQLSFALNPQLDTDLRLADIEVQAEQAVSVAAKFDIELSAVQTADGIRLSWCYNTALFDAVSIECMSQSLQVLLNALASNTDHCIADLPLTKRRYDAIKGQSHPVSKPQTVVDRLAQLGAQNPDKIALKDPQQSERLTYGELNERTSRLAKYLIGQGLKPQQTVLVSCDAGCDLVVAMLGVLKAGGAYVPVSAHYPKARIAHIIADSNSQWLLTQQRFASQFEQHTQCQTIMLDSPELDVQLASCATAPLPELNAEQLAYVIYTSGTTGQPKGVMIPHQGLTNLCAWHQRAFTLDADSVGSQTANIAFDAATWEIWPYLSAGAQLVFVASAELTDPQSLSAFLTQESVSHCFLATPIAEVMLADPRFAPASLKYLLVGGDRLNPVNGSFPFKLINNYGPTEASVVATSGPVVCGTEALPDIGLPVDNCDVYIVDEQGHSVADGMVGELLIAGQGLALGYLNRPELSEEKFTELELDSGTSVRVYRSGDLVRRLSNGRIAYIGRNDAQVKIRGYRIELAEIDHQLRAQDGVAECTVQITEAQSGNKQLTAFVVPEITHTGHNLAAQLRGLLRPILPEYMVPARFLMLEALPLTAHGKLDHRALQVLAQQAQEVAAEHPKEPGAKSNTQTQHNHILILMRELLNQPDLQPEDDFFASGGDSILAIQLASRARAIDIPVSVADIFAHSSAAALTASFKTTNALSEPSAADHEQQHFVGKLRPQPIQQWFFEQAFAVPEHWNQAVMLSIDKSVSFSHLCEAVQGLVACHDLLRLSVRNKDELYISDQLSSTDICQYHNLSGAGVQWRDALAELSNSAQASFSFDGSPLLRLCHVATPDSEQTDRLLIIAHHLLVDGVSWRILLTDLEQACTMAQAGQAVTLPPASASLDAIAFYLQERACEGKHLERWQGACATARCQQALGASLSDRASTSVLRSKFQLSEAHTRQLLNEANRAYKSNIQTLLLSAWQWSGLANYQQVEQVVLLESHGRAKLSGAHDASRTIGWLTALFPLRLHSQSGASDCVLTQTICAVKEQLAWATEHGCEFGALRYSHPDPQVRTSLTIDTRTQVFFNYLGQLDTVLQQRGLLGDASEPPGAMRNELDDGFVALQITAAVTHGRLSVTLECASGYYTEQDAMRLSAHFEQAIETVLAHCLAQTENCPTPSDFALLPELDCLQLQQLLDKAGQSVADIYPMTPLQQGMWFHAQSTESPVYREQSVMLLEGALDTEAFEYAWTQLMAKHSILRTAFFVTSEQPVQLVFEQCKLPLQIDEPQHYDETVTVRLAQLAEQEFARPIELNRAPCMLLRLVPFGEHCHGFIWTYHHMIMDGWSLPVLFDGLIEFYQARVESRGLALVADPFRDYVAYLETRDTQAEKAFWQTQLGHIDTPTLVTEHLALSADKAPGVSELTQMLSTELTQRLNQFAKHQGLTLNQVIQGAWAYWLRTCCQSDYVLFGQTISGRPDALPNVAQRVGLYINTQPVLITTLGQMSVKDYLLQIKAHQAQLTRFAHTPLAEIHQWSGIDNSSDLFDALYVFENYPNDPLAEESAPFRVKVCSEQDQTHYPITFVVGVADQLSLTLSYSEAMLTNTQASQSLNLITDLLDAFMAQPDMTLAQLPLVKPEQATQIPHFELPGAQPRMDQYQTLHQAFAQIRAKYETNPAIHYIQQSNHTEVVLSYGELDGAACQLANYLSANYSLCAGQAVIAVCLDSGPQLIIAILAALKLGASYLPIAPALPEKRRHYMLTNAQAAVLISAESAWIDDAPACPVVDLTASHAAISAQSIEFVEAGCHGESACYVIYTSGTTGEPKGVQVAHRSVLNYVSCLQSNYAITPDDKYLQFASCSFDVFAEEVFCTLLSGATLVMAEQEQLLNSQALAELSRQSKLSLMSLPTAYWHQLAMSPVDLGPAMRVITVGGEQMQSTALRAWQRHYGSAIRIINAYGPTETTISATLMDVTRYQGDSIPIGQPLAGLTVHILDRELRSVPDYVAGELYVGGAALALGYLDDKTKTDKAFVFNPNTQARCYKTGDKVRLEGGALHFLGRLDEQVKIRGYRIELGEIERALLEHQEVKACAVVVKSDKAAGDQLVAFIESHDADVTLLKATLAEQLPKYMVPQWVVSRAQLPHNNNGKLDRKALVREAQTLTMAKPEHYIAPTTPLERHLCDYLAELLQCPQVGLSDDFFELGGHSLLMMRLHTELCDTLETEVPIALLLQHPCVGDLAKALTEFQHAHQDQHLSPQSLLCLQTGSNGVTPVVLIAGAGGLLMAFQALVQGLDKRIPVYGLQPDLIAHDPDAVGSVETTALHYVSALTQAGFGQVNLIGHSFGSFIALAMARHLEHSDEFISGSQGVSVASITILDTPRPVQSVVPVTEPQANRLMLENINTFFALQFDDAQLEALLAMSAEAQGKALAQSMTQSGYHFSPAQLQRLQTVFCAQLMADVYLPEQLGCPIRVIKAKQTQEFEGRTLTSDMGWQALYDHVRAFEVAGGHLSILGHKDVGAVVKIIESDYIL</sequence>
<dbReference type="Gene3D" id="3.40.50.1820">
    <property type="entry name" value="alpha/beta hydrolase"/>
    <property type="match status" value="1"/>
</dbReference>
<dbReference type="InterPro" id="IPR036736">
    <property type="entry name" value="ACP-like_sf"/>
</dbReference>
<dbReference type="OrthoDB" id="9757559at2"/>
<dbReference type="RefSeq" id="WP_138550906.1">
    <property type="nucleotide sequence ID" value="NZ_PNCH01000015.1"/>
</dbReference>
<evidence type="ECO:0000256" key="2">
    <source>
        <dbReference type="ARBA" id="ARBA00022450"/>
    </source>
</evidence>
<dbReference type="GO" id="GO:0003824">
    <property type="term" value="F:catalytic activity"/>
    <property type="evidence" value="ECO:0007669"/>
    <property type="project" value="UniProtKB-KW"/>
</dbReference>
<dbReference type="InterPro" id="IPR029058">
    <property type="entry name" value="AB_hydrolase_fold"/>
</dbReference>
<dbReference type="Gene3D" id="3.30.559.10">
    <property type="entry name" value="Chloramphenicol acetyltransferase-like domain"/>
    <property type="match status" value="4"/>
</dbReference>
<dbReference type="FunFam" id="1.10.1200.10:FF:000005">
    <property type="entry name" value="Nonribosomal peptide synthetase 1"/>
    <property type="match status" value="1"/>
</dbReference>
<dbReference type="FunFam" id="3.40.50.980:FF:000001">
    <property type="entry name" value="Non-ribosomal peptide synthetase"/>
    <property type="match status" value="2"/>
</dbReference>
<dbReference type="InterPro" id="IPR010071">
    <property type="entry name" value="AA_adenyl_dom"/>
</dbReference>
<dbReference type="NCBIfam" id="NF003417">
    <property type="entry name" value="PRK04813.1"/>
    <property type="match status" value="3"/>
</dbReference>
<feature type="domain" description="Carrier" evidence="5">
    <location>
        <begin position="1064"/>
        <end position="1139"/>
    </location>
</feature>
<dbReference type="CDD" id="cd05930">
    <property type="entry name" value="A_NRPS"/>
    <property type="match status" value="2"/>
</dbReference>
<dbReference type="GO" id="GO:0005829">
    <property type="term" value="C:cytosol"/>
    <property type="evidence" value="ECO:0007669"/>
    <property type="project" value="TreeGrafter"/>
</dbReference>
<dbReference type="FunFam" id="3.30.300.30:FF:000015">
    <property type="entry name" value="Nonribosomal peptide synthase SidD"/>
    <property type="match status" value="2"/>
</dbReference>
<dbReference type="NCBIfam" id="TIGR01720">
    <property type="entry name" value="NRPS-para261"/>
    <property type="match status" value="1"/>
</dbReference>
<dbReference type="PROSITE" id="PS00455">
    <property type="entry name" value="AMP_BINDING"/>
    <property type="match status" value="3"/>
</dbReference>
<dbReference type="GO" id="GO:0044550">
    <property type="term" value="P:secondary metabolite biosynthetic process"/>
    <property type="evidence" value="ECO:0007669"/>
    <property type="project" value="TreeGrafter"/>
</dbReference>
<dbReference type="InterPro" id="IPR000873">
    <property type="entry name" value="AMP-dep_synth/lig_dom"/>
</dbReference>
<evidence type="ECO:0000256" key="1">
    <source>
        <dbReference type="ARBA" id="ARBA00001957"/>
    </source>
</evidence>
<dbReference type="PROSITE" id="PS50075">
    <property type="entry name" value="CARRIER"/>
    <property type="match status" value="3"/>
</dbReference>
<dbReference type="InterPro" id="IPR023213">
    <property type="entry name" value="CAT-like_dom_sf"/>
</dbReference>
<dbReference type="GO" id="GO:0031177">
    <property type="term" value="F:phosphopantetheine binding"/>
    <property type="evidence" value="ECO:0007669"/>
    <property type="project" value="InterPro"/>
</dbReference>
<dbReference type="Gene3D" id="1.10.1200.10">
    <property type="entry name" value="ACP-like"/>
    <property type="match status" value="3"/>
</dbReference>
<comment type="cofactor">
    <cofactor evidence="1">
        <name>pantetheine 4'-phosphate</name>
        <dbReference type="ChEBI" id="CHEBI:47942"/>
    </cofactor>
</comment>
<dbReference type="InterPro" id="IPR001031">
    <property type="entry name" value="Thioesterase"/>
</dbReference>
<dbReference type="Gene3D" id="2.30.38.10">
    <property type="entry name" value="Luciferase, Domain 3"/>
    <property type="match status" value="3"/>
</dbReference>
<dbReference type="GO" id="GO:0043041">
    <property type="term" value="P:amino acid activation for nonribosomal peptide biosynthetic process"/>
    <property type="evidence" value="ECO:0007669"/>
    <property type="project" value="TreeGrafter"/>
</dbReference>
<dbReference type="SUPFAM" id="SSF47336">
    <property type="entry name" value="ACP-like"/>
    <property type="match status" value="3"/>
</dbReference>
<dbReference type="CDD" id="cd17643">
    <property type="entry name" value="A_NRPS_Cytc1-like"/>
    <property type="match status" value="1"/>
</dbReference>
<dbReference type="Gene3D" id="3.40.50.980">
    <property type="match status" value="6"/>
</dbReference>
<dbReference type="Pfam" id="PF00975">
    <property type="entry name" value="Thioesterase"/>
    <property type="match status" value="1"/>
</dbReference>
<accession>A0A5S3WTN2</accession>
<dbReference type="SMART" id="SM00823">
    <property type="entry name" value="PKS_PP"/>
    <property type="match status" value="3"/>
</dbReference>
<evidence type="ECO:0000256" key="3">
    <source>
        <dbReference type="ARBA" id="ARBA00022553"/>
    </source>
</evidence>
<dbReference type="Pfam" id="PF18563">
    <property type="entry name" value="TubC_N"/>
    <property type="match status" value="1"/>
</dbReference>
<reference evidence="6 7" key="1">
    <citation type="submission" date="2018-01" db="EMBL/GenBank/DDBJ databases">
        <authorList>
            <person name="Paulsen S."/>
            <person name="Gram L.K."/>
        </authorList>
    </citation>
    <scope>NUCLEOTIDE SEQUENCE [LARGE SCALE GENOMIC DNA]</scope>
    <source>
        <strain evidence="6 7">S2676</strain>
    </source>
</reference>
<dbReference type="Proteomes" id="UP000310249">
    <property type="component" value="Unassembled WGS sequence"/>
</dbReference>
<feature type="domain" description="Carrier" evidence="5">
    <location>
        <begin position="3655"/>
        <end position="3730"/>
    </location>
</feature>
<dbReference type="Pfam" id="PF00501">
    <property type="entry name" value="AMP-binding"/>
    <property type="match status" value="3"/>
</dbReference>
<dbReference type="Pfam" id="PF13193">
    <property type="entry name" value="AMP-binding_C"/>
    <property type="match status" value="3"/>
</dbReference>
<dbReference type="InterPro" id="IPR009081">
    <property type="entry name" value="PP-bd_ACP"/>
</dbReference>
<evidence type="ECO:0000259" key="5">
    <source>
        <dbReference type="PROSITE" id="PS50075"/>
    </source>
</evidence>
<dbReference type="PANTHER" id="PTHR45527:SF14">
    <property type="entry name" value="PLIPASTATIN SYNTHASE SUBUNIT B"/>
    <property type="match status" value="1"/>
</dbReference>
<dbReference type="InterPro" id="IPR006162">
    <property type="entry name" value="Ppantetheine_attach_site"/>
</dbReference>
<dbReference type="PROSITE" id="PS00012">
    <property type="entry name" value="PHOSPHOPANTETHEINE"/>
    <property type="match status" value="2"/>
</dbReference>
<evidence type="ECO:0000313" key="6">
    <source>
        <dbReference type="EMBL" id="TMP32612.1"/>
    </source>
</evidence>
<dbReference type="Gene3D" id="3.30.300.30">
    <property type="match status" value="3"/>
</dbReference>
<dbReference type="SUPFAM" id="SSF53474">
    <property type="entry name" value="alpha/beta-Hydrolases"/>
    <property type="match status" value="1"/>
</dbReference>
<dbReference type="PANTHER" id="PTHR45527">
    <property type="entry name" value="NONRIBOSOMAL PEPTIDE SYNTHETASE"/>
    <property type="match status" value="1"/>
</dbReference>
<dbReference type="InterPro" id="IPR041464">
    <property type="entry name" value="TubC_N"/>
</dbReference>
<dbReference type="SUPFAM" id="SSF52777">
    <property type="entry name" value="CoA-dependent acyltransferases"/>
    <property type="match status" value="8"/>
</dbReference>
<name>A0A5S3WTN2_9GAMM</name>
<dbReference type="InterPro" id="IPR020806">
    <property type="entry name" value="PKS_PP-bd"/>
</dbReference>
<evidence type="ECO:0000256" key="4">
    <source>
        <dbReference type="ARBA" id="ARBA00022737"/>
    </source>
</evidence>
<dbReference type="EMBL" id="PNCI01000003">
    <property type="protein sequence ID" value="TMP32612.1"/>
    <property type="molecule type" value="Genomic_DNA"/>
</dbReference>
<dbReference type="InterPro" id="IPR001242">
    <property type="entry name" value="Condensation_dom"/>
</dbReference>
<dbReference type="Pfam" id="PF00550">
    <property type="entry name" value="PP-binding"/>
    <property type="match status" value="3"/>
</dbReference>
<dbReference type="InterPro" id="IPR020845">
    <property type="entry name" value="AMP-binding_CS"/>
</dbReference>
<dbReference type="InterPro" id="IPR044894">
    <property type="entry name" value="TubC_N_sf"/>
</dbReference>
<evidence type="ECO:0000313" key="7">
    <source>
        <dbReference type="Proteomes" id="UP000310249"/>
    </source>
</evidence>
<dbReference type="CDD" id="cd19531">
    <property type="entry name" value="LCL_NRPS-like"/>
    <property type="match status" value="2"/>
</dbReference>
<comment type="caution">
    <text evidence="6">The sequence shown here is derived from an EMBL/GenBank/DDBJ whole genome shotgun (WGS) entry which is preliminary data.</text>
</comment>
<protein>
    <submittedName>
        <fullName evidence="6">Non-ribosomal peptide synthetase</fullName>
    </submittedName>
</protein>
<dbReference type="Gene3D" id="1.10.10.1830">
    <property type="entry name" value="Non-ribosomal peptide synthase, adenylation domain"/>
    <property type="match status" value="1"/>
</dbReference>
<dbReference type="NCBIfam" id="TIGR01733">
    <property type="entry name" value="AA-adenyl-dom"/>
    <property type="match status" value="3"/>
</dbReference>
<dbReference type="SUPFAM" id="SSF56801">
    <property type="entry name" value="Acetyl-CoA synthetase-like"/>
    <property type="match status" value="3"/>
</dbReference>
<dbReference type="Gene3D" id="3.30.559.30">
    <property type="entry name" value="Nonribosomal peptide synthetase, condensation domain"/>
    <property type="match status" value="4"/>
</dbReference>
<keyword evidence="4" id="KW-0677">Repeat</keyword>
<dbReference type="FunFam" id="3.40.50.980:FF:000002">
    <property type="entry name" value="Enterobactin synthetase component F"/>
    <property type="match status" value="1"/>
</dbReference>
<dbReference type="InterPro" id="IPR025110">
    <property type="entry name" value="AMP-bd_C"/>
</dbReference>